<dbReference type="InterPro" id="IPR016181">
    <property type="entry name" value="Acyl_CoA_acyltransferase"/>
</dbReference>
<dbReference type="PANTHER" id="PTHR43877">
    <property type="entry name" value="AMINOALKYLPHOSPHONATE N-ACETYLTRANSFERASE-RELATED-RELATED"/>
    <property type="match status" value="1"/>
</dbReference>
<sequence>MRIRPAVASDAPAVRGCAEAAYARYVAAIGRRPAPMDTDVATAIAADQIHVAELEGTVAGYLHINPAGDELLLDAVAVLPEFAGEGIGKALIRFAEDEARRLGLGWVRLYTNAKMVENVAIYPHLGYVETGRRRDEGYDRVFFEKRIPRRDY</sequence>
<accession>A0A840SLU2</accession>
<gene>
    <name evidence="4" type="ORF">HNP73_002894</name>
</gene>
<proteinExistence type="predicted"/>
<dbReference type="Pfam" id="PF13508">
    <property type="entry name" value="Acetyltransf_7"/>
    <property type="match status" value="1"/>
</dbReference>
<organism evidence="4 5">
    <name type="scientific">Amaricoccus macauensis</name>
    <dbReference type="NCBI Taxonomy" id="57001"/>
    <lineage>
        <taxon>Bacteria</taxon>
        <taxon>Pseudomonadati</taxon>
        <taxon>Pseudomonadota</taxon>
        <taxon>Alphaproteobacteria</taxon>
        <taxon>Rhodobacterales</taxon>
        <taxon>Paracoccaceae</taxon>
        <taxon>Amaricoccus</taxon>
    </lineage>
</organism>
<keyword evidence="1 4" id="KW-0808">Transferase</keyword>
<keyword evidence="5" id="KW-1185">Reference proteome</keyword>
<dbReference type="InterPro" id="IPR050832">
    <property type="entry name" value="Bact_Acetyltransf"/>
</dbReference>
<evidence type="ECO:0000256" key="1">
    <source>
        <dbReference type="ARBA" id="ARBA00022679"/>
    </source>
</evidence>
<dbReference type="EMBL" id="JACHFM010000003">
    <property type="protein sequence ID" value="MBB5222947.1"/>
    <property type="molecule type" value="Genomic_DNA"/>
</dbReference>
<evidence type="ECO:0000256" key="2">
    <source>
        <dbReference type="ARBA" id="ARBA00023315"/>
    </source>
</evidence>
<evidence type="ECO:0000313" key="5">
    <source>
        <dbReference type="Proteomes" id="UP000549457"/>
    </source>
</evidence>
<dbReference type="AlphaFoldDB" id="A0A840SLU2"/>
<dbReference type="Gene3D" id="3.40.630.30">
    <property type="match status" value="1"/>
</dbReference>
<dbReference type="InterPro" id="IPR000182">
    <property type="entry name" value="GNAT_dom"/>
</dbReference>
<dbReference type="SUPFAM" id="SSF55729">
    <property type="entry name" value="Acyl-CoA N-acyltransferases (Nat)"/>
    <property type="match status" value="1"/>
</dbReference>
<dbReference type="RefSeq" id="WP_343063316.1">
    <property type="nucleotide sequence ID" value="NZ_JACHFM010000003.1"/>
</dbReference>
<evidence type="ECO:0000313" key="4">
    <source>
        <dbReference type="EMBL" id="MBB5222947.1"/>
    </source>
</evidence>
<dbReference type="PROSITE" id="PS51186">
    <property type="entry name" value="GNAT"/>
    <property type="match status" value="1"/>
</dbReference>
<keyword evidence="2" id="KW-0012">Acyltransferase</keyword>
<comment type="caution">
    <text evidence="4">The sequence shown here is derived from an EMBL/GenBank/DDBJ whole genome shotgun (WGS) entry which is preliminary data.</text>
</comment>
<evidence type="ECO:0000259" key="3">
    <source>
        <dbReference type="PROSITE" id="PS51186"/>
    </source>
</evidence>
<dbReference type="PANTHER" id="PTHR43877:SF2">
    <property type="entry name" value="AMINOALKYLPHOSPHONATE N-ACETYLTRANSFERASE-RELATED"/>
    <property type="match status" value="1"/>
</dbReference>
<reference evidence="4 5" key="1">
    <citation type="submission" date="2020-08" db="EMBL/GenBank/DDBJ databases">
        <title>Genomic Encyclopedia of Type Strains, Phase IV (KMG-IV): sequencing the most valuable type-strain genomes for metagenomic binning, comparative biology and taxonomic classification.</title>
        <authorList>
            <person name="Goeker M."/>
        </authorList>
    </citation>
    <scope>NUCLEOTIDE SEQUENCE [LARGE SCALE GENOMIC DNA]</scope>
    <source>
        <strain evidence="4 5">DSM 101730</strain>
    </source>
</reference>
<protein>
    <submittedName>
        <fullName evidence="4">GNAT superfamily N-acetyltransferase</fullName>
    </submittedName>
</protein>
<dbReference type="CDD" id="cd04301">
    <property type="entry name" value="NAT_SF"/>
    <property type="match status" value="1"/>
</dbReference>
<name>A0A840SLU2_9RHOB</name>
<dbReference type="Proteomes" id="UP000549457">
    <property type="component" value="Unassembled WGS sequence"/>
</dbReference>
<dbReference type="GO" id="GO:0016747">
    <property type="term" value="F:acyltransferase activity, transferring groups other than amino-acyl groups"/>
    <property type="evidence" value="ECO:0007669"/>
    <property type="project" value="InterPro"/>
</dbReference>
<feature type="domain" description="N-acetyltransferase" evidence="3">
    <location>
        <begin position="1"/>
        <end position="148"/>
    </location>
</feature>